<evidence type="ECO:0008006" key="5">
    <source>
        <dbReference type="Google" id="ProtNLM"/>
    </source>
</evidence>
<feature type="compositionally biased region" description="Polar residues" evidence="1">
    <location>
        <begin position="10"/>
        <end position="21"/>
    </location>
</feature>
<name>A0A8J3TY38_9ACTN</name>
<feature type="compositionally biased region" description="Low complexity" evidence="1">
    <location>
        <begin position="310"/>
        <end position="324"/>
    </location>
</feature>
<comment type="caution">
    <text evidence="3">The sequence shown here is derived from an EMBL/GenBank/DDBJ whole genome shotgun (WGS) entry which is preliminary data.</text>
</comment>
<feature type="compositionally biased region" description="Acidic residues" evidence="1">
    <location>
        <begin position="373"/>
        <end position="385"/>
    </location>
</feature>
<reference evidence="3 4" key="1">
    <citation type="submission" date="2021-01" db="EMBL/GenBank/DDBJ databases">
        <title>Whole genome shotgun sequence of Planotetraspora mira NBRC 15435.</title>
        <authorList>
            <person name="Komaki H."/>
            <person name="Tamura T."/>
        </authorList>
    </citation>
    <scope>NUCLEOTIDE SEQUENCE [LARGE SCALE GENOMIC DNA]</scope>
    <source>
        <strain evidence="3 4">NBRC 15435</strain>
    </source>
</reference>
<feature type="region of interest" description="Disordered" evidence="1">
    <location>
        <begin position="1"/>
        <end position="21"/>
    </location>
</feature>
<feature type="transmembrane region" description="Helical" evidence="2">
    <location>
        <begin position="130"/>
        <end position="152"/>
    </location>
</feature>
<feature type="compositionally biased region" description="Basic and acidic residues" evidence="1">
    <location>
        <begin position="392"/>
        <end position="401"/>
    </location>
</feature>
<gene>
    <name evidence="3" type="ORF">Pmi06nite_80880</name>
</gene>
<keyword evidence="4" id="KW-1185">Reference proteome</keyword>
<evidence type="ECO:0000313" key="3">
    <source>
        <dbReference type="EMBL" id="GII34646.1"/>
    </source>
</evidence>
<feature type="transmembrane region" description="Helical" evidence="2">
    <location>
        <begin position="101"/>
        <end position="124"/>
    </location>
</feature>
<evidence type="ECO:0000313" key="4">
    <source>
        <dbReference type="Proteomes" id="UP000650628"/>
    </source>
</evidence>
<dbReference type="AlphaFoldDB" id="A0A8J3TY38"/>
<feature type="transmembrane region" description="Helical" evidence="2">
    <location>
        <begin position="71"/>
        <end position="89"/>
    </location>
</feature>
<dbReference type="EMBL" id="BOOO01000054">
    <property type="protein sequence ID" value="GII34646.1"/>
    <property type="molecule type" value="Genomic_DNA"/>
</dbReference>
<feature type="region of interest" description="Disordered" evidence="1">
    <location>
        <begin position="244"/>
        <end position="451"/>
    </location>
</feature>
<dbReference type="RefSeq" id="WP_203958433.1">
    <property type="nucleotide sequence ID" value="NZ_BOOO01000054.1"/>
</dbReference>
<accession>A0A8J3TY38</accession>
<dbReference type="Proteomes" id="UP000650628">
    <property type="component" value="Unassembled WGS sequence"/>
</dbReference>
<organism evidence="3 4">
    <name type="scientific">Planotetraspora mira</name>
    <dbReference type="NCBI Taxonomy" id="58121"/>
    <lineage>
        <taxon>Bacteria</taxon>
        <taxon>Bacillati</taxon>
        <taxon>Actinomycetota</taxon>
        <taxon>Actinomycetes</taxon>
        <taxon>Streptosporangiales</taxon>
        <taxon>Streptosporangiaceae</taxon>
        <taxon>Planotetraspora</taxon>
    </lineage>
</organism>
<keyword evidence="2" id="KW-0472">Membrane</keyword>
<evidence type="ECO:0000256" key="1">
    <source>
        <dbReference type="SAM" id="MobiDB-lite"/>
    </source>
</evidence>
<feature type="transmembrane region" description="Helical" evidence="2">
    <location>
        <begin position="30"/>
        <end position="51"/>
    </location>
</feature>
<keyword evidence="2" id="KW-1133">Transmembrane helix</keyword>
<evidence type="ECO:0000256" key="2">
    <source>
        <dbReference type="SAM" id="Phobius"/>
    </source>
</evidence>
<sequence>MDANPPGAAGTTSRPSTSTSAGIPPVLRRLAIGLAGLIVAVLAGAACALSFDDLRALAIIGRAEPRLAYLYPTAFDALLALSLVSVPLLRGGRFLVRAQAALVLLALFAAAAAATVATAMEMTFDPESAAIVVALLPWVLLAIGLWLLLLLLKHARASRTALDGLVEESDIVPFAEERGSRGHGEAEMPTAPYAVVPAIATSPEQAPPLPASPLPENADAIPDAFSSSDAAEEPEALPVVQPTAAPQTPEVTELPAPPEPVSPRRNRPNRPIKWGDFVRPSTGDVLVHPRLPQPGAAQAADEPLAERVQAAEAPAPKHAAPAFPEDARETSSPVIWEAAALPSEQSTPVTGQEAPAPTPADQVTQDIAPADLTEADAAEVEDADVDTQPLHHIKDDPDPAHTAELADPEEHSATRRQPYSAETGTGEGTVPLAPPSGRMRSTPIPPDEETD</sequence>
<keyword evidence="2" id="KW-0812">Transmembrane</keyword>
<proteinExistence type="predicted"/>
<protein>
    <recommendedName>
        <fullName evidence="5">DUF2637 domain-containing protein</fullName>
    </recommendedName>
</protein>